<sequence length="91" mass="10444">MARKKIVHTTVEDKLNHKLTVLLKEWAGQSGFFGYKDMDFEQVLALVNTAGWKTELDHSDPAVRSVRMVKEDTVRKAKFIVDDKGRVIKID</sequence>
<organism evidence="1">
    <name type="scientific">Paenibacillus sp. BIHB 4019</name>
    <dbReference type="NCBI Taxonomy" id="1870819"/>
    <lineage>
        <taxon>Bacteria</taxon>
        <taxon>Bacillati</taxon>
        <taxon>Bacillota</taxon>
        <taxon>Bacilli</taxon>
        <taxon>Bacillales</taxon>
        <taxon>Paenibacillaceae</taxon>
        <taxon>Paenibacillus</taxon>
    </lineage>
</organism>
<dbReference type="RefSeq" id="WP_099517995.1">
    <property type="nucleotide sequence ID" value="NZ_CP016808.1"/>
</dbReference>
<reference evidence="1" key="1">
    <citation type="submission" date="2016-08" db="EMBL/GenBank/DDBJ databases">
        <title>Complete Genome Seqeunce of Paenibacillus sp. BIHB 4019 from tea rhizoplane.</title>
        <authorList>
            <person name="Thakur R."/>
            <person name="Swarnkar M.K."/>
            <person name="Gulati A."/>
        </authorList>
    </citation>
    <scope>NUCLEOTIDE SEQUENCE [LARGE SCALE GENOMIC DNA]</scope>
    <source>
        <strain evidence="1">BIHB4019</strain>
    </source>
</reference>
<evidence type="ECO:0000313" key="1">
    <source>
        <dbReference type="EMBL" id="ANY66714.1"/>
    </source>
</evidence>
<name>A0A1B2DG62_9BACL</name>
<accession>A0A1B2DG62</accession>
<dbReference type="EMBL" id="CP016808">
    <property type="protein sequence ID" value="ANY66714.1"/>
    <property type="molecule type" value="Genomic_DNA"/>
</dbReference>
<proteinExistence type="predicted"/>
<gene>
    <name evidence="1" type="ORF">BBD42_09745</name>
</gene>
<protein>
    <submittedName>
        <fullName evidence="1">Uncharacterized protein</fullName>
    </submittedName>
</protein>
<dbReference type="AlphaFoldDB" id="A0A1B2DG62"/>